<feature type="region of interest" description="Disordered" evidence="1">
    <location>
        <begin position="74"/>
        <end position="95"/>
    </location>
</feature>
<dbReference type="Gene3D" id="3.40.50.300">
    <property type="entry name" value="P-loop containing nucleotide triphosphate hydrolases"/>
    <property type="match status" value="1"/>
</dbReference>
<dbReference type="PANTHER" id="PTHR43642">
    <property type="entry name" value="HYBRID SIGNAL TRANSDUCTION HISTIDINE KINASE G"/>
    <property type="match status" value="1"/>
</dbReference>
<name>A0AAD9DA57_9STRA</name>
<dbReference type="EMBL" id="JATAAI010000017">
    <property type="protein sequence ID" value="KAK1739856.1"/>
    <property type="molecule type" value="Genomic_DNA"/>
</dbReference>
<evidence type="ECO:0000256" key="1">
    <source>
        <dbReference type="SAM" id="MobiDB-lite"/>
    </source>
</evidence>
<sequence length="1377" mass="153471">MMSNRHGSKSKQSATATASPPEPMSMKQWTVGAIDSLISRSDGGKDKIVCSREYLSCALKIAHSLANQLSTVEEERGYKEKSPSHHNINNTNSPPIMIETLDKSWSEYISVYCMTKTKAIQEEKNNEINMHNDASNNESDKGHTSVDADFEPLLYNNNNNNNNSDNSDPSELQNLAQQLSSLLENDDNNKKSVAYLDVRGAILNEGAVHGRPLSDNGKLEIRTLGIAFYELFSGGYFTAGARALGHHTAAASSDERAVNAAIMESIDAIAIGVGGDDQLLDNNPTKRRSLQHSNTNLYNLSQKTAIRTPSTASISVEPLKLLGLPTALCDLISNMIDSVIGSHGGIGEAYEFVSEVRDDLKLMIDCPNLYLQDVDLAKATNVGLQFGRSLYGREAELQTLKECYQRSISSECEVAMICGASGIGKSKLSQEFSRSVNEDGGSIYLSGRFDRLESQPLHAISSAFDKYCAWVTVGDQSTAEKVSTALKENIGQEIACLVTAMPNLANILGDDFNFSQSNNNDTVVDAQKRLRYLFCQFVDIISRCHEEPLILFLDDCQWIDSASVAILNQIFIMSGSAIKNHRFFFFGACRDDEMSESHPLNFMLTTVNTFGTKTTKIQLSSMSKGAVNKMVSTELSLLPRITRSLANILHHKTKGSPLFVKQVMMELYKQRLLYPSLSHRRWVWETNKILDMKIPENVATFITNSFDRLPSEVLSALVVLSCFGASADISLIEVLEREIGQPLISPLDDAVAHSVLGKRNGEFYFMHDKLQEAAYCKMKPEERCLHHNRYGLALGFVAARERDDRLLLTGVAQINHGGPKAIIDEEQAVVVANLNLDAGKKAMNISDFFSAHSFFDHGISNLRRGHWNDYYDLSLELFNLAAKCALMNAEHDGLKMLTNQIMHNAKCLEDKFQAISITVTLLNGSGNVPAAVDLINNTLSSLDEELPSAVTPLVIKQYLDKTKTKLAIISDDILLSYPTMINPSKILAVEFLDKLYGSLTLIGERAAIPIIPLKVIQISLTYGMSPHSPSAFAQYGSYLALIGGEFEEGYRYAKFALSLMKKIPTRAHDGNIMFHSNLTKLYVEPAQSSIECYLDSCKVAMKSGNPYAVVSSLVHSTLCLWSGKELNVAVAAMKDTMKESKYHKNVVVLALMRPTFRIALRLMGQSDAPQQDNLPNAFGETFKEDNITEKYAAHLHTIMFAKLSESLIFREFNEARDAADKYFSVDRFASLTPLMFFKRFYSGLVSFWVAREMNESESNKWFKRGVERKDEIEKMSVSASTWNFQNKAYLLRAEEQFCSRNFEMAETLYDAAISSSKSHKFVNEEALANELAGHFFLETGRRNRSVHYFSQAFEKYNEWGAVAKANTLKEYLDESER</sequence>
<evidence type="ECO:0000259" key="2">
    <source>
        <dbReference type="Pfam" id="PF13191"/>
    </source>
</evidence>
<feature type="region of interest" description="Disordered" evidence="1">
    <location>
        <begin position="151"/>
        <end position="171"/>
    </location>
</feature>
<feature type="domain" description="Orc1-like AAA ATPase" evidence="2">
    <location>
        <begin position="390"/>
        <end position="569"/>
    </location>
</feature>
<comment type="caution">
    <text evidence="3">The sequence shown here is derived from an EMBL/GenBank/DDBJ whole genome shotgun (WGS) entry which is preliminary data.</text>
</comment>
<feature type="region of interest" description="Disordered" evidence="1">
    <location>
        <begin position="1"/>
        <end position="26"/>
    </location>
</feature>
<dbReference type="InterPro" id="IPR027417">
    <property type="entry name" value="P-loop_NTPase"/>
</dbReference>
<feature type="compositionally biased region" description="Low complexity" evidence="1">
    <location>
        <begin position="156"/>
        <end position="171"/>
    </location>
</feature>
<gene>
    <name evidence="3" type="ORF">QTG54_009615</name>
</gene>
<feature type="compositionally biased region" description="Basic and acidic residues" evidence="1">
    <location>
        <begin position="74"/>
        <end position="83"/>
    </location>
</feature>
<keyword evidence="4" id="KW-1185">Reference proteome</keyword>
<dbReference type="InterPro" id="IPR041664">
    <property type="entry name" value="AAA_16"/>
</dbReference>
<dbReference type="Proteomes" id="UP001224775">
    <property type="component" value="Unassembled WGS sequence"/>
</dbReference>
<accession>A0AAD9DA57</accession>
<proteinExistence type="predicted"/>
<dbReference type="PANTHER" id="PTHR43642:SF1">
    <property type="entry name" value="HYBRID SIGNAL TRANSDUCTION HISTIDINE KINASE G"/>
    <property type="match status" value="1"/>
</dbReference>
<dbReference type="SUPFAM" id="SSF52540">
    <property type="entry name" value="P-loop containing nucleoside triphosphate hydrolases"/>
    <property type="match status" value="1"/>
</dbReference>
<feature type="compositionally biased region" description="Polar residues" evidence="1">
    <location>
        <begin position="85"/>
        <end position="94"/>
    </location>
</feature>
<feature type="compositionally biased region" description="Low complexity" evidence="1">
    <location>
        <begin position="10"/>
        <end position="19"/>
    </location>
</feature>
<protein>
    <submittedName>
        <fullName evidence="3">AAA ATPase</fullName>
    </submittedName>
</protein>
<evidence type="ECO:0000313" key="3">
    <source>
        <dbReference type="EMBL" id="KAK1739856.1"/>
    </source>
</evidence>
<dbReference type="InterPro" id="IPR053159">
    <property type="entry name" value="Hybrid_Histidine_Kinase"/>
</dbReference>
<organism evidence="3 4">
    <name type="scientific">Skeletonema marinoi</name>
    <dbReference type="NCBI Taxonomy" id="267567"/>
    <lineage>
        <taxon>Eukaryota</taxon>
        <taxon>Sar</taxon>
        <taxon>Stramenopiles</taxon>
        <taxon>Ochrophyta</taxon>
        <taxon>Bacillariophyta</taxon>
        <taxon>Coscinodiscophyceae</taxon>
        <taxon>Thalassiosirophycidae</taxon>
        <taxon>Thalassiosirales</taxon>
        <taxon>Skeletonemataceae</taxon>
        <taxon>Skeletonema</taxon>
        <taxon>Skeletonema marinoi-dohrnii complex</taxon>
    </lineage>
</organism>
<reference evidence="3" key="1">
    <citation type="submission" date="2023-06" db="EMBL/GenBank/DDBJ databases">
        <title>Survivors Of The Sea: Transcriptome response of Skeletonema marinoi to long-term dormancy.</title>
        <authorList>
            <person name="Pinder M.I.M."/>
            <person name="Kourtchenko O."/>
            <person name="Robertson E.K."/>
            <person name="Larsson T."/>
            <person name="Maumus F."/>
            <person name="Osuna-Cruz C.M."/>
            <person name="Vancaester E."/>
            <person name="Stenow R."/>
            <person name="Vandepoele K."/>
            <person name="Ploug H."/>
            <person name="Bruchert V."/>
            <person name="Godhe A."/>
            <person name="Topel M."/>
        </authorList>
    </citation>
    <scope>NUCLEOTIDE SEQUENCE</scope>
    <source>
        <strain evidence="3">R05AC</strain>
    </source>
</reference>
<evidence type="ECO:0000313" key="4">
    <source>
        <dbReference type="Proteomes" id="UP001224775"/>
    </source>
</evidence>
<dbReference type="Pfam" id="PF13191">
    <property type="entry name" value="AAA_16"/>
    <property type="match status" value="1"/>
</dbReference>